<dbReference type="InterPro" id="IPR043461">
    <property type="entry name" value="LpxH-like"/>
</dbReference>
<dbReference type="PANTHER" id="PTHR34990">
    <property type="entry name" value="UDP-2,3-DIACYLGLUCOSAMINE HYDROLASE-RELATED"/>
    <property type="match status" value="1"/>
</dbReference>
<evidence type="ECO:0000256" key="3">
    <source>
        <dbReference type="ARBA" id="ARBA00022723"/>
    </source>
</evidence>
<protein>
    <recommendedName>
        <fullName evidence="6">Calcineurin-like phosphoesterase domain-containing protein</fullName>
    </recommendedName>
</protein>
<dbReference type="GO" id="GO:0008758">
    <property type="term" value="F:UDP-2,3-diacylglucosamine hydrolase activity"/>
    <property type="evidence" value="ECO:0007669"/>
    <property type="project" value="TreeGrafter"/>
</dbReference>
<evidence type="ECO:0000256" key="1">
    <source>
        <dbReference type="ARBA" id="ARBA00022475"/>
    </source>
</evidence>
<gene>
    <name evidence="7" type="ORF">G3M99_13815</name>
</gene>
<evidence type="ECO:0000259" key="6">
    <source>
        <dbReference type="Pfam" id="PF00149"/>
    </source>
</evidence>
<dbReference type="SUPFAM" id="SSF56300">
    <property type="entry name" value="Metallo-dependent phosphatases"/>
    <property type="match status" value="1"/>
</dbReference>
<dbReference type="InterPro" id="IPR029052">
    <property type="entry name" value="Metallo-depent_PP-like"/>
</dbReference>
<sequence>MSKDILKKIMISCPKIDINNKSKFVFISDCHRGDGTWKDDLLPNSNIYMAALKYYYKKDFSYVEVGDGDELWKVSKIGTIYEIHPEIFKILLKFKNKDKLYMIVGNHDKIKKSKKFKKEIECYENDVNKRNLYMLFKDLPIYDGIMLIDNNVCKNLFVVHGHQVDFLNYQLSFLSKFLVKYVWGFMEQVFGFKNPTSPAKSKSRRTVIDRKLERWAKENNQSVLAGHTHRSILNNNGCKYFNDGCCVQPYSMSCIELENGLLTLVKWKITSLENGVLCVKRSIISEPINIDCI</sequence>
<keyword evidence="2" id="KW-0997">Cell inner membrane</keyword>
<reference evidence="7 8" key="1">
    <citation type="submission" date="2020-02" db="EMBL/GenBank/DDBJ databases">
        <title>Genome assembly of a novel Clostridium senegalense strain.</title>
        <authorList>
            <person name="Gupta T.B."/>
            <person name="Jauregui R."/>
            <person name="Maclean P."/>
            <person name="Nawarathana A."/>
            <person name="Brightwell G."/>
        </authorList>
    </citation>
    <scope>NUCLEOTIDE SEQUENCE [LARGE SCALE GENOMIC DNA]</scope>
    <source>
        <strain evidence="7 8">AGRFS4</strain>
    </source>
</reference>
<keyword evidence="8" id="KW-1185">Reference proteome</keyword>
<dbReference type="EMBL" id="JAAGPU010000028">
    <property type="protein sequence ID" value="NEU05909.1"/>
    <property type="molecule type" value="Genomic_DNA"/>
</dbReference>
<dbReference type="GO" id="GO:0046872">
    <property type="term" value="F:metal ion binding"/>
    <property type="evidence" value="ECO:0007669"/>
    <property type="project" value="UniProtKB-KW"/>
</dbReference>
<dbReference type="Proteomes" id="UP000481872">
    <property type="component" value="Unassembled WGS sequence"/>
</dbReference>
<comment type="caution">
    <text evidence="7">The sequence shown here is derived from an EMBL/GenBank/DDBJ whole genome shotgun (WGS) entry which is preliminary data.</text>
</comment>
<evidence type="ECO:0000313" key="7">
    <source>
        <dbReference type="EMBL" id="NEU05909.1"/>
    </source>
</evidence>
<name>A0A6M0H5J6_9CLOT</name>
<evidence type="ECO:0000256" key="4">
    <source>
        <dbReference type="ARBA" id="ARBA00023136"/>
    </source>
</evidence>
<dbReference type="GO" id="GO:0009245">
    <property type="term" value="P:lipid A biosynthetic process"/>
    <property type="evidence" value="ECO:0007669"/>
    <property type="project" value="TreeGrafter"/>
</dbReference>
<evidence type="ECO:0000313" key="8">
    <source>
        <dbReference type="Proteomes" id="UP000481872"/>
    </source>
</evidence>
<dbReference type="AlphaFoldDB" id="A0A6M0H5J6"/>
<keyword evidence="1" id="KW-1003">Cell membrane</keyword>
<dbReference type="Gene3D" id="3.60.21.10">
    <property type="match status" value="1"/>
</dbReference>
<keyword evidence="4" id="KW-0472">Membrane</keyword>
<feature type="domain" description="Calcineurin-like phosphoesterase" evidence="6">
    <location>
        <begin position="23"/>
        <end position="230"/>
    </location>
</feature>
<evidence type="ECO:0000256" key="5">
    <source>
        <dbReference type="ARBA" id="ARBA00023211"/>
    </source>
</evidence>
<proteinExistence type="predicted"/>
<organism evidence="7 8">
    <name type="scientific">Clostridium senegalense</name>
    <dbReference type="NCBI Taxonomy" id="1465809"/>
    <lineage>
        <taxon>Bacteria</taxon>
        <taxon>Bacillati</taxon>
        <taxon>Bacillota</taxon>
        <taxon>Clostridia</taxon>
        <taxon>Eubacteriales</taxon>
        <taxon>Clostridiaceae</taxon>
        <taxon>Clostridium</taxon>
    </lineage>
</organism>
<dbReference type="Pfam" id="PF00149">
    <property type="entry name" value="Metallophos"/>
    <property type="match status" value="1"/>
</dbReference>
<keyword evidence="3" id="KW-0479">Metal-binding</keyword>
<keyword evidence="5" id="KW-0464">Manganese</keyword>
<dbReference type="PANTHER" id="PTHR34990:SF2">
    <property type="entry name" value="BLL8164 PROTEIN"/>
    <property type="match status" value="1"/>
</dbReference>
<evidence type="ECO:0000256" key="2">
    <source>
        <dbReference type="ARBA" id="ARBA00022519"/>
    </source>
</evidence>
<dbReference type="GO" id="GO:0016020">
    <property type="term" value="C:membrane"/>
    <property type="evidence" value="ECO:0007669"/>
    <property type="project" value="GOC"/>
</dbReference>
<dbReference type="RefSeq" id="WP_061996400.1">
    <property type="nucleotide sequence ID" value="NZ_JAAGPU010000028.1"/>
</dbReference>
<accession>A0A6M0H5J6</accession>
<dbReference type="InterPro" id="IPR004843">
    <property type="entry name" value="Calcineurin-like_PHP"/>
</dbReference>